<dbReference type="SUPFAM" id="SSF57184">
    <property type="entry name" value="Growth factor receptor domain"/>
    <property type="match status" value="1"/>
</dbReference>
<sequence length="1806" mass="187168">MLALLQLLPCLFSVSVSTETELRKALSNGRDVTLTEDITLKLPWMPIPTYGQVFDGNGHSIRNISVSSDIPASQGSGLFSELTGGKISNLSLQFSTQIDSDLTLFGGVSAKVSSNAVVKNVSVSGTISINSRADEEVTAGCIFGTAEDTGTRESSDTVRSNCVIVVNASNANVRLGGVIGALENTATVMHYAGRPQVGCNAKRCYVGGFTSMATGPVQDIHFTDSVINATALRHSVVGGIVGYGSNIQLCSSYNSTISVTSTGRTLAGVSVGGAIGETNTENYVINTTFIKASMIVLETRSSSYLGGVLGYGRHRGGTIKNSYAVVQSLRGYNNGGHMYGGGFLGYGNASSLNLSTCYMFVPEFQFFEKPGAGGHSYYGGFFGFINGSSSDTPLVHSIQAGMGKFEVRMVAQNTNAGNFGGAIEASSATLIERIVLMGAAGIWSGEAPENAAIFIGKVGEKISLKTILVNISIGNGNGLANTANFVNTFTGTATDIVYNSGIVKTSKFVPDTGTYNNFNIRVNETTQISCEKYLETNKITNGNFNCATSESLNGTSPRGSSTSWTFGTIDNWEHDSKGWYLPKGMPVANSAINNAGLFMTIYLNSNGKNGLSWQQSGWDNTTIWRFGNTNPDDNTKAVPPSYPALRQNPESFLACSSQTCDRDSFFSPFMCNCLRGCPGLQNGQCSSYNGAACDDGWQTVGTSLCSGFSCSGKNQLCGGDQVATCDASSKLCKCTDVAKYYNISTKTCEMGCQGLTHGFCTGPGVAMCDKGWKDGDDGLCTVYSCSSDDPTTACGGSSVATCNPTYDVCKCTTSTSAYNPTTKQCEANKCIIASGDHICIGENKAICMSNTWPSTGTSSETLCAHYNCLQTQKCTGGSVCDLETFACRCPTVTQYFDTTDSTCKEGCTGLAAHTGVCIGSNKALCYKGYTSSTGQNLCSQYSCTDVDPTCGGHGTCSGGSCTCDDGAMKLNNTCYAGVCVQGTISASKDSCTCTQGWTTDTPMAPLQCTKPSAACPASIDVRSDTDLIYLYSCGSATYNLLADVTVSYPWLPVPSFTGTFNGNGHTIRGVQLYENETVATMFKSIGASARISNLVIEFATNFSSSTITKVAGITPDLSGGVLANVTVKGSVSVKTGLTAVDIGGLAITCANLKDVTFSGQIVVEGHSTVSLGALCTSASSSLANLTASGSINCTSRGRCLVGGIVGNSTHSISSSSSNVTIFVSSANGLVGGIVSNTTGNLTGLTFMGNISSPLSSTDVAGGIAGLAKPQTTTQPLTIKNCSVVSANISSSSAGGLVGLVEIGAIEGSSVTLTAFEGSACVGGFVCNATGTSIAKSNSNIDALRFTASQAGESTKQYCGGFVATASGTTIEDSYSTVTTSNVETTSEAFVGGFVGNADGLTVRRSYTSGDSVKLIPSSILHFGGFVGSCICSVDSSFSNIVSLTLSKATVSSAHFGGFVGVIGGAQAGTRRTASSPSQVTSSWAASSMSVLLSDAKASRVFYGGFSGEADASAIADSYTRSRLSVNNDINLYHTGFGAFNGRFNEAGTNITRCYADVGVVGASDLNFEGNSAYGQNCSECTRLLINSDQPGISDVNAGGRTAAELQKSETFAEAFGSTSAFAFEPGRMPMIVTTPNLDSVTNTYVYPSCNPATQGDCWDYENTWVVSPDGIGSTATAPDCKVSSCTYCDARNSSVCKICASRTFLDGNKACSACSSSCVECSTKASFCTTCKRSDVMPNADGMCIAPGLSSAAIAGISITVILVVAGVAGFLCWWFICRRKDSLAEKSVHALEPSVSTISLNASMV</sequence>
<keyword evidence="1" id="KW-1133">Transmembrane helix</keyword>
<name>C6LWS5_GIAIB</name>
<keyword evidence="1" id="KW-0472">Membrane</keyword>
<dbReference type="Gene3D" id="2.160.20.110">
    <property type="match status" value="3"/>
</dbReference>
<keyword evidence="1" id="KW-0812">Transmembrane</keyword>
<evidence type="ECO:0000313" key="4">
    <source>
        <dbReference type="Proteomes" id="UP000002488"/>
    </source>
</evidence>
<protein>
    <submittedName>
        <fullName evidence="3">CXC-rich protein</fullName>
    </submittedName>
</protein>
<comment type="caution">
    <text evidence="3">The sequence shown here is derived from an EMBL/GenBank/DDBJ whole genome shotgun (WGS) entry which is preliminary data.</text>
</comment>
<keyword evidence="2" id="KW-0732">Signal</keyword>
<feature type="transmembrane region" description="Helical" evidence="1">
    <location>
        <begin position="1753"/>
        <end position="1777"/>
    </location>
</feature>
<dbReference type="VEuPathDB" id="GiardiaDB:GL50581_3236"/>
<dbReference type="Proteomes" id="UP000002488">
    <property type="component" value="Unassembled WGS sequence"/>
</dbReference>
<dbReference type="OrthoDB" id="409374at2759"/>
<dbReference type="InterPro" id="IPR009030">
    <property type="entry name" value="Growth_fac_rcpt_cys_sf"/>
</dbReference>
<reference evidence="3 4" key="1">
    <citation type="journal article" date="2009" name="PLoS Pathog.">
        <title>Draft genome sequencing of giardia intestinalis assemblage B isolate GS: is human giardiasis caused by two different species?</title>
        <authorList>
            <person name="Franzen O."/>
            <person name="Jerlstrom-Hultqvist J."/>
            <person name="Castro E."/>
            <person name="Sherwood E."/>
            <person name="Ankarklev J."/>
            <person name="Reiner D.S."/>
            <person name="Palm D."/>
            <person name="Andersson J.O."/>
            <person name="Andersson B."/>
            <person name="Svard S.G."/>
        </authorList>
    </citation>
    <scope>NUCLEOTIDE SEQUENCE [LARGE SCALE GENOMIC DNA]</scope>
    <source>
        <strain evidence="4">ATCC 50581 / GS clone H7</strain>
    </source>
</reference>
<organism evidence="3 4">
    <name type="scientific">Giardia intestinalis (strain ATCC 50581 / GS clone H7)</name>
    <name type="common">Giardia lamblia</name>
    <dbReference type="NCBI Taxonomy" id="598745"/>
    <lineage>
        <taxon>Eukaryota</taxon>
        <taxon>Metamonada</taxon>
        <taxon>Diplomonadida</taxon>
        <taxon>Hexamitidae</taxon>
        <taxon>Giardiinae</taxon>
        <taxon>Giardia</taxon>
    </lineage>
</organism>
<feature type="signal peptide" evidence="2">
    <location>
        <begin position="1"/>
        <end position="17"/>
    </location>
</feature>
<dbReference type="EMBL" id="ACGJ01002726">
    <property type="protein sequence ID" value="EES99494.1"/>
    <property type="molecule type" value="Genomic_DNA"/>
</dbReference>
<proteinExistence type="predicted"/>
<feature type="chain" id="PRO_5002968792" evidence="2">
    <location>
        <begin position="18"/>
        <end position="1806"/>
    </location>
</feature>
<evidence type="ECO:0000313" key="3">
    <source>
        <dbReference type="EMBL" id="EES99494.1"/>
    </source>
</evidence>
<dbReference type="OMA" id="DHICIGE"/>
<evidence type="ECO:0000256" key="1">
    <source>
        <dbReference type="SAM" id="Phobius"/>
    </source>
</evidence>
<accession>C6LWS5</accession>
<evidence type="ECO:0000256" key="2">
    <source>
        <dbReference type="SAM" id="SignalP"/>
    </source>
</evidence>
<gene>
    <name evidence="3" type="ORF">GL50581_3236</name>
</gene>